<evidence type="ECO:0000313" key="14">
    <source>
        <dbReference type="EMBL" id="OGC13152.1"/>
    </source>
</evidence>
<comment type="catalytic activity">
    <reaction evidence="10">
        <text>di-trans,octa-cis-undecaprenyl diphospho-N-acetyl-alpha-D-muramoyl-L-alanyl-D-glutamyl-meso-2,6-diaminopimeloyl-D-alanyl-D-alanine + UDP-N-acetyl-alpha-D-glucosamine = di-trans,octa-cis-undecaprenyl diphospho-[N-acetyl-alpha-D-glucosaminyl-(1-&gt;4)]-N-acetyl-alpha-D-muramoyl-L-alanyl-D-glutamyl-meso-2,6-diaminopimeloyl-D-alanyl-D-alanine + UDP + H(+)</text>
        <dbReference type="Rhea" id="RHEA:31227"/>
        <dbReference type="ChEBI" id="CHEBI:15378"/>
        <dbReference type="ChEBI" id="CHEBI:57705"/>
        <dbReference type="ChEBI" id="CHEBI:58223"/>
        <dbReference type="ChEBI" id="CHEBI:61387"/>
        <dbReference type="ChEBI" id="CHEBI:61388"/>
        <dbReference type="EC" id="2.4.1.227"/>
    </reaction>
</comment>
<evidence type="ECO:0000256" key="1">
    <source>
        <dbReference type="ARBA" id="ARBA00022475"/>
    </source>
</evidence>
<keyword evidence="9 10" id="KW-0961">Cell wall biogenesis/degradation</keyword>
<feature type="domain" description="Glycosyltransferase family 28 N-terminal" evidence="12">
    <location>
        <begin position="3"/>
        <end position="147"/>
    </location>
</feature>
<dbReference type="Pfam" id="PF04101">
    <property type="entry name" value="Glyco_tran_28_C"/>
    <property type="match status" value="1"/>
</dbReference>
<protein>
    <recommendedName>
        <fullName evidence="10">UDP-N-acetylglucosamine--N-acetylmuramyl-(pentapeptide) pyrophosphoryl-undecaprenol N-acetylglucosamine transferase</fullName>
        <ecNumber evidence="10">2.4.1.227</ecNumber>
    </recommendedName>
    <alternativeName>
        <fullName evidence="10">Undecaprenyl-PP-MurNAc-pentapeptide-UDPGlcNAc GlcNAc transferase</fullName>
    </alternativeName>
</protein>
<keyword evidence="11" id="KW-0812">Transmembrane</keyword>
<evidence type="ECO:0000256" key="5">
    <source>
        <dbReference type="ARBA" id="ARBA00022960"/>
    </source>
</evidence>
<evidence type="ECO:0000256" key="4">
    <source>
        <dbReference type="ARBA" id="ARBA00022679"/>
    </source>
</evidence>
<evidence type="ECO:0000256" key="10">
    <source>
        <dbReference type="HAMAP-Rule" id="MF_00033"/>
    </source>
</evidence>
<evidence type="ECO:0000313" key="15">
    <source>
        <dbReference type="Proteomes" id="UP000177905"/>
    </source>
</evidence>
<dbReference type="CDD" id="cd03785">
    <property type="entry name" value="GT28_MurG"/>
    <property type="match status" value="1"/>
</dbReference>
<comment type="similarity">
    <text evidence="10">Belongs to the glycosyltransferase 28 family. MurG subfamily.</text>
</comment>
<dbReference type="GO" id="GO:0050511">
    <property type="term" value="F:undecaprenyldiphospho-muramoylpentapeptide beta-N-acetylglucosaminyltransferase activity"/>
    <property type="evidence" value="ECO:0007669"/>
    <property type="project" value="UniProtKB-UniRule"/>
</dbReference>
<dbReference type="UniPathway" id="UPA00219"/>
<keyword evidence="1 10" id="KW-1003">Cell membrane</keyword>
<keyword evidence="8 10" id="KW-0131">Cell cycle</keyword>
<dbReference type="InterPro" id="IPR004276">
    <property type="entry name" value="GlycoTrans_28_N"/>
</dbReference>
<sequence length="355" mass="39727">MKIIIAAGGTGGHIYPGIAIAEELSKRDQKSDPLQSNNILFLTSRDGLGRKIITKEGFPCKTIWARGLKRKISYQSVSAVFIVLIGFFQALYHLIKFKPDIVFLTGGYLSFPVAFAAKVLKIKTILHEQNVLPGFVSRVLSRFVDATILSFEESLKFIFGKVLGNPVRRRIKNIQMEHTNKKKKILIMGGSQGALVLNKTIIKNIDRFKKENVEIIHLVGDRDFTPLIEKQDLTPFPFYHPLPYMYNIEEGLSGCDLVISRAGATAIAEFLILGIPSILIPFPYSAEGHQDLNARIVEEKGAGILIFEKDIGKLFNVIDELIHNEKKLNAMSDNALKFAKKTAAEEIVDLIYEIN</sequence>
<feature type="binding site" evidence="10">
    <location>
        <position position="168"/>
    </location>
    <ligand>
        <name>UDP-N-acetyl-alpha-D-glucosamine</name>
        <dbReference type="ChEBI" id="CHEBI:57705"/>
    </ligand>
</feature>
<dbReference type="GO" id="GO:0051991">
    <property type="term" value="F:UDP-N-acetyl-D-glucosamine:N-acetylmuramoyl-L-alanyl-D-glutamyl-meso-2,6-diaminopimelyl-D-alanyl-D-alanine-diphosphoundecaprenol 4-beta-N-acetylglucosaminlytransferase activity"/>
    <property type="evidence" value="ECO:0007669"/>
    <property type="project" value="RHEA"/>
</dbReference>
<dbReference type="InterPro" id="IPR007235">
    <property type="entry name" value="Glyco_trans_28_C"/>
</dbReference>
<evidence type="ECO:0000256" key="8">
    <source>
        <dbReference type="ARBA" id="ARBA00023306"/>
    </source>
</evidence>
<keyword evidence="7 10" id="KW-0472">Membrane</keyword>
<dbReference type="EMBL" id="MEUA01000061">
    <property type="protein sequence ID" value="OGC13152.1"/>
    <property type="molecule type" value="Genomic_DNA"/>
</dbReference>
<reference evidence="14 15" key="1">
    <citation type="journal article" date="2016" name="Nat. Commun.">
        <title>Thousands of microbial genomes shed light on interconnected biogeochemical processes in an aquifer system.</title>
        <authorList>
            <person name="Anantharaman K."/>
            <person name="Brown C.T."/>
            <person name="Hug L.A."/>
            <person name="Sharon I."/>
            <person name="Castelle C.J."/>
            <person name="Probst A.J."/>
            <person name="Thomas B.C."/>
            <person name="Singh A."/>
            <person name="Wilkins M.J."/>
            <person name="Karaoz U."/>
            <person name="Brodie E.L."/>
            <person name="Williams K.H."/>
            <person name="Hubbard S.S."/>
            <person name="Banfield J.F."/>
        </authorList>
    </citation>
    <scope>NUCLEOTIDE SEQUENCE [LARGE SCALE GENOMIC DNA]</scope>
</reference>
<dbReference type="PANTHER" id="PTHR21015">
    <property type="entry name" value="UDP-N-ACETYLGLUCOSAMINE--N-ACETYLMURAMYL-(PENTAPEPTIDE) PYROPHOSPHORYL-UNDECAPRENOL N-ACETYLGLUCOSAMINE TRANSFERASE 1"/>
    <property type="match status" value="1"/>
</dbReference>
<keyword evidence="5 10" id="KW-0133">Cell shape</keyword>
<keyword evidence="3 10" id="KW-0328">Glycosyltransferase</keyword>
<feature type="binding site" evidence="10">
    <location>
        <begin position="10"/>
        <end position="12"/>
    </location>
    <ligand>
        <name>UDP-N-acetyl-alpha-D-glucosamine</name>
        <dbReference type="ChEBI" id="CHEBI:57705"/>
    </ligand>
</feature>
<dbReference type="GO" id="GO:0051301">
    <property type="term" value="P:cell division"/>
    <property type="evidence" value="ECO:0007669"/>
    <property type="project" value="UniProtKB-KW"/>
</dbReference>
<keyword evidence="6 10" id="KW-0573">Peptidoglycan synthesis</keyword>
<feature type="domain" description="Glycosyl transferase family 28 C-terminal" evidence="13">
    <location>
        <begin position="185"/>
        <end position="346"/>
    </location>
</feature>
<dbReference type="Proteomes" id="UP000177905">
    <property type="component" value="Unassembled WGS sequence"/>
</dbReference>
<dbReference type="GO" id="GO:0071555">
    <property type="term" value="P:cell wall organization"/>
    <property type="evidence" value="ECO:0007669"/>
    <property type="project" value="UniProtKB-KW"/>
</dbReference>
<evidence type="ECO:0000256" key="2">
    <source>
        <dbReference type="ARBA" id="ARBA00022618"/>
    </source>
</evidence>
<dbReference type="GO" id="GO:0005886">
    <property type="term" value="C:plasma membrane"/>
    <property type="evidence" value="ECO:0007669"/>
    <property type="project" value="UniProtKB-SubCell"/>
</dbReference>
<feature type="transmembrane region" description="Helical" evidence="11">
    <location>
        <begin position="101"/>
        <end position="120"/>
    </location>
</feature>
<evidence type="ECO:0000256" key="11">
    <source>
        <dbReference type="SAM" id="Phobius"/>
    </source>
</evidence>
<dbReference type="GO" id="GO:0009252">
    <property type="term" value="P:peptidoglycan biosynthetic process"/>
    <property type="evidence" value="ECO:0007669"/>
    <property type="project" value="UniProtKB-UniRule"/>
</dbReference>
<dbReference type="Gene3D" id="3.40.50.2000">
    <property type="entry name" value="Glycogen Phosphorylase B"/>
    <property type="match status" value="2"/>
</dbReference>
<dbReference type="NCBIfam" id="TIGR01133">
    <property type="entry name" value="murG"/>
    <property type="match status" value="1"/>
</dbReference>
<comment type="caution">
    <text evidence="10">Lacks conserved residue(s) required for the propagation of feature annotation.</text>
</comment>
<evidence type="ECO:0000259" key="13">
    <source>
        <dbReference type="Pfam" id="PF04101"/>
    </source>
</evidence>
<proteinExistence type="inferred from homology"/>
<dbReference type="AlphaFoldDB" id="A0A1F4RYA3"/>
<evidence type="ECO:0000256" key="9">
    <source>
        <dbReference type="ARBA" id="ARBA00023316"/>
    </source>
</evidence>
<comment type="function">
    <text evidence="10">Cell wall formation. Catalyzes the transfer of a GlcNAc subunit on undecaprenyl-pyrophosphoryl-MurNAc-pentapeptide (lipid intermediate I) to form undecaprenyl-pyrophosphoryl-MurNAc-(pentapeptide)GlcNAc (lipid intermediate II).</text>
</comment>
<dbReference type="InterPro" id="IPR006009">
    <property type="entry name" value="GlcNAc_MurG"/>
</dbReference>
<keyword evidence="11" id="KW-1133">Transmembrane helix</keyword>
<name>A0A1F4RYA3_UNCSA</name>
<evidence type="ECO:0000256" key="7">
    <source>
        <dbReference type="ARBA" id="ARBA00023136"/>
    </source>
</evidence>
<dbReference type="HAMAP" id="MF_00033">
    <property type="entry name" value="MurG"/>
    <property type="match status" value="1"/>
</dbReference>
<organism evidence="14 15">
    <name type="scientific">candidate division WOR-1 bacterium RIFOXYB2_FULL_36_35</name>
    <dbReference type="NCBI Taxonomy" id="1802578"/>
    <lineage>
        <taxon>Bacteria</taxon>
        <taxon>Bacillati</taxon>
        <taxon>Saganbacteria</taxon>
    </lineage>
</organism>
<feature type="transmembrane region" description="Helical" evidence="11">
    <location>
        <begin position="76"/>
        <end position="95"/>
    </location>
</feature>
<evidence type="ECO:0000259" key="12">
    <source>
        <dbReference type="Pfam" id="PF03033"/>
    </source>
</evidence>
<evidence type="ECO:0000256" key="6">
    <source>
        <dbReference type="ARBA" id="ARBA00022984"/>
    </source>
</evidence>
<gene>
    <name evidence="10" type="primary">murG</name>
    <name evidence="14" type="ORF">A2290_07575</name>
</gene>
<dbReference type="Pfam" id="PF03033">
    <property type="entry name" value="Glyco_transf_28"/>
    <property type="match status" value="1"/>
</dbReference>
<dbReference type="GO" id="GO:0005975">
    <property type="term" value="P:carbohydrate metabolic process"/>
    <property type="evidence" value="ECO:0007669"/>
    <property type="project" value="InterPro"/>
</dbReference>
<dbReference type="EC" id="2.4.1.227" evidence="10"/>
<dbReference type="PANTHER" id="PTHR21015:SF22">
    <property type="entry name" value="GLYCOSYLTRANSFERASE"/>
    <property type="match status" value="1"/>
</dbReference>
<feature type="binding site" evidence="10">
    <location>
        <position position="130"/>
    </location>
    <ligand>
        <name>UDP-N-acetyl-alpha-D-glucosamine</name>
        <dbReference type="ChEBI" id="CHEBI:57705"/>
    </ligand>
</feature>
<keyword evidence="4 10" id="KW-0808">Transferase</keyword>
<comment type="pathway">
    <text evidence="10">Cell wall biogenesis; peptidoglycan biosynthesis.</text>
</comment>
<keyword evidence="2 10" id="KW-0132">Cell division</keyword>
<feature type="binding site" evidence="10">
    <location>
        <position position="191"/>
    </location>
    <ligand>
        <name>UDP-N-acetyl-alpha-D-glucosamine</name>
        <dbReference type="ChEBI" id="CHEBI:57705"/>
    </ligand>
</feature>
<dbReference type="SUPFAM" id="SSF53756">
    <property type="entry name" value="UDP-Glycosyltransferase/glycogen phosphorylase"/>
    <property type="match status" value="1"/>
</dbReference>
<comment type="subcellular location">
    <subcellularLocation>
        <location evidence="10">Cell membrane</location>
        <topology evidence="10">Peripheral membrane protein</topology>
        <orientation evidence="10">Cytoplasmic side</orientation>
    </subcellularLocation>
</comment>
<comment type="caution">
    <text evidence="14">The sequence shown here is derived from an EMBL/GenBank/DDBJ whole genome shotgun (WGS) entry which is preliminary data.</text>
</comment>
<evidence type="ECO:0000256" key="3">
    <source>
        <dbReference type="ARBA" id="ARBA00022676"/>
    </source>
</evidence>
<accession>A0A1F4RYA3</accession>
<dbReference type="GO" id="GO:0008360">
    <property type="term" value="P:regulation of cell shape"/>
    <property type="evidence" value="ECO:0007669"/>
    <property type="project" value="UniProtKB-KW"/>
</dbReference>
<feature type="binding site" evidence="10">
    <location>
        <position position="290"/>
    </location>
    <ligand>
        <name>UDP-N-acetyl-alpha-D-glucosamine</name>
        <dbReference type="ChEBI" id="CHEBI:57705"/>
    </ligand>
</feature>